<dbReference type="PANTHER" id="PTHR33178:SF10">
    <property type="entry name" value="STRESS-RESPONSE A_B BARREL DOMAIN-CONTAINING PROTEIN"/>
    <property type="match status" value="1"/>
</dbReference>
<dbReference type="Gene3D" id="3.30.70.100">
    <property type="match status" value="1"/>
</dbReference>
<evidence type="ECO:0000313" key="5">
    <source>
        <dbReference type="Proteomes" id="UP001302349"/>
    </source>
</evidence>
<dbReference type="PROSITE" id="PS51502">
    <property type="entry name" value="S_R_A_B_BARREL"/>
    <property type="match status" value="1"/>
</dbReference>
<comment type="subunit">
    <text evidence="1">Homodimer.</text>
</comment>
<dbReference type="Pfam" id="PF07876">
    <property type="entry name" value="Dabb"/>
    <property type="match status" value="1"/>
</dbReference>
<evidence type="ECO:0000313" key="4">
    <source>
        <dbReference type="EMBL" id="WOK08214.1"/>
    </source>
</evidence>
<dbReference type="Proteomes" id="UP001302349">
    <property type="component" value="Chromosome"/>
</dbReference>
<organism evidence="4 5">
    <name type="scientific">Imperialibacter roseus</name>
    <dbReference type="NCBI Taxonomy" id="1324217"/>
    <lineage>
        <taxon>Bacteria</taxon>
        <taxon>Pseudomonadati</taxon>
        <taxon>Bacteroidota</taxon>
        <taxon>Cytophagia</taxon>
        <taxon>Cytophagales</taxon>
        <taxon>Flammeovirgaceae</taxon>
        <taxon>Imperialibacter</taxon>
    </lineage>
</organism>
<accession>A0ABZ0IV17</accession>
<proteinExistence type="predicted"/>
<gene>
    <name evidence="4" type="ORF">RT717_06140</name>
</gene>
<dbReference type="EMBL" id="CP136051">
    <property type="protein sequence ID" value="WOK08214.1"/>
    <property type="molecule type" value="Genomic_DNA"/>
</dbReference>
<evidence type="ECO:0000256" key="1">
    <source>
        <dbReference type="ARBA" id="ARBA00011738"/>
    </source>
</evidence>
<dbReference type="InterPro" id="IPR013097">
    <property type="entry name" value="Dabb"/>
</dbReference>
<name>A0ABZ0IV17_9BACT</name>
<dbReference type="RefSeq" id="WP_317490858.1">
    <property type="nucleotide sequence ID" value="NZ_CP136051.1"/>
</dbReference>
<feature type="signal peptide" evidence="2">
    <location>
        <begin position="1"/>
        <end position="24"/>
    </location>
</feature>
<dbReference type="InterPro" id="IPR044662">
    <property type="entry name" value="HS1/DABB1-like"/>
</dbReference>
<protein>
    <submittedName>
        <fullName evidence="4">Dabb family protein</fullName>
    </submittedName>
</protein>
<sequence length="129" mass="14310">MKNLLICFAVAFVAIAFTSSNTMAQGKGNSLRHVVLFKFKDTSSAEDVKKVVEAFEALPKKIKQIKAFEWGTNNSPEGLNQGLTHAFILTFNSEKDRDDYLVHPDHKAFGGIVGPHLDGVTVVDFWVEK</sequence>
<feature type="domain" description="Stress-response A/B barrel" evidence="3">
    <location>
        <begin position="31"/>
        <end position="125"/>
    </location>
</feature>
<feature type="chain" id="PRO_5046448850" evidence="2">
    <location>
        <begin position="25"/>
        <end position="129"/>
    </location>
</feature>
<keyword evidence="5" id="KW-1185">Reference proteome</keyword>
<dbReference type="SMART" id="SM00886">
    <property type="entry name" value="Dabb"/>
    <property type="match status" value="1"/>
</dbReference>
<dbReference type="PANTHER" id="PTHR33178">
    <property type="match status" value="1"/>
</dbReference>
<dbReference type="InterPro" id="IPR011008">
    <property type="entry name" value="Dimeric_a/b-barrel"/>
</dbReference>
<dbReference type="SUPFAM" id="SSF54909">
    <property type="entry name" value="Dimeric alpha+beta barrel"/>
    <property type="match status" value="1"/>
</dbReference>
<evidence type="ECO:0000259" key="3">
    <source>
        <dbReference type="PROSITE" id="PS51502"/>
    </source>
</evidence>
<reference evidence="4 5" key="1">
    <citation type="journal article" date="2023" name="Microbiol. Resour. Announc.">
        <title>Complete Genome Sequence of Imperialibacter roseus strain P4T.</title>
        <authorList>
            <person name="Tizabi D.R."/>
            <person name="Bachvaroff T."/>
            <person name="Hill R.T."/>
        </authorList>
    </citation>
    <scope>NUCLEOTIDE SEQUENCE [LARGE SCALE GENOMIC DNA]</scope>
    <source>
        <strain evidence="4 5">P4T</strain>
    </source>
</reference>
<evidence type="ECO:0000256" key="2">
    <source>
        <dbReference type="SAM" id="SignalP"/>
    </source>
</evidence>
<keyword evidence="2" id="KW-0732">Signal</keyword>